<dbReference type="InterPro" id="IPR000182">
    <property type="entry name" value="GNAT_dom"/>
</dbReference>
<feature type="domain" description="N-acetyltransferase" evidence="1">
    <location>
        <begin position="18"/>
        <end position="176"/>
    </location>
</feature>
<dbReference type="InterPro" id="IPR016181">
    <property type="entry name" value="Acyl_CoA_acyltransferase"/>
</dbReference>
<evidence type="ECO:0000259" key="1">
    <source>
        <dbReference type="PROSITE" id="PS51186"/>
    </source>
</evidence>
<dbReference type="PROSITE" id="PS51186">
    <property type="entry name" value="GNAT"/>
    <property type="match status" value="1"/>
</dbReference>
<keyword evidence="3" id="KW-1185">Reference proteome</keyword>
<gene>
    <name evidence="2" type="ORF">QWY31_11795</name>
</gene>
<reference evidence="2" key="1">
    <citation type="submission" date="2023-06" db="EMBL/GenBank/DDBJ databases">
        <title>Cytophagales bacterium Strain LB-30, isolated from soil.</title>
        <authorList>
            <person name="Liu B."/>
        </authorList>
    </citation>
    <scope>NUCLEOTIDE SEQUENCE</scope>
    <source>
        <strain evidence="2">LB-30</strain>
    </source>
</reference>
<dbReference type="EMBL" id="JAUHJS010000006">
    <property type="protein sequence ID" value="MDN4166190.1"/>
    <property type="molecule type" value="Genomic_DNA"/>
</dbReference>
<accession>A0ABT8F730</accession>
<dbReference type="PANTHER" id="PTHR43610">
    <property type="entry name" value="BLL6696 PROTEIN"/>
    <property type="match status" value="1"/>
</dbReference>
<dbReference type="RefSeq" id="WP_320004726.1">
    <property type="nucleotide sequence ID" value="NZ_JAUHJS010000006.1"/>
</dbReference>
<dbReference type="Gene3D" id="3.40.630.30">
    <property type="match status" value="1"/>
</dbReference>
<proteinExistence type="predicted"/>
<dbReference type="Proteomes" id="UP001168552">
    <property type="component" value="Unassembled WGS sequence"/>
</dbReference>
<protein>
    <submittedName>
        <fullName evidence="2">GNAT family N-acetyltransferase</fullName>
    </submittedName>
</protein>
<name>A0ABT8F730_9BACT</name>
<dbReference type="PANTHER" id="PTHR43610:SF1">
    <property type="entry name" value="N-ACETYLTRANSFERASE DOMAIN-CONTAINING PROTEIN"/>
    <property type="match status" value="1"/>
</dbReference>
<sequence length="179" mass="20212">MSKTNFPLQPIHLHNDMVVLSPLQENDFETLYAVASDPAVWAQHPNKNRYERAVFQNFFKGALESGGAFLIRDAATGAAIGSSRFYEPDAENKSVLIGYTFYAKSCWGKGFNQAAKKLMLDYAFQFVDRVVFHVGAENLPSQKAMERLGAKKTDEITVAYYGEPDRHNFVYEIAKGDWK</sequence>
<comment type="caution">
    <text evidence="2">The sequence shown here is derived from an EMBL/GenBank/DDBJ whole genome shotgun (WGS) entry which is preliminary data.</text>
</comment>
<dbReference type="Pfam" id="PF13302">
    <property type="entry name" value="Acetyltransf_3"/>
    <property type="match status" value="1"/>
</dbReference>
<organism evidence="2 3">
    <name type="scientific">Shiella aurantiaca</name>
    <dbReference type="NCBI Taxonomy" id="3058365"/>
    <lineage>
        <taxon>Bacteria</taxon>
        <taxon>Pseudomonadati</taxon>
        <taxon>Bacteroidota</taxon>
        <taxon>Cytophagia</taxon>
        <taxon>Cytophagales</taxon>
        <taxon>Shiellaceae</taxon>
        <taxon>Shiella</taxon>
    </lineage>
</organism>
<dbReference type="SUPFAM" id="SSF55729">
    <property type="entry name" value="Acyl-CoA N-acyltransferases (Nat)"/>
    <property type="match status" value="1"/>
</dbReference>
<evidence type="ECO:0000313" key="2">
    <source>
        <dbReference type="EMBL" id="MDN4166190.1"/>
    </source>
</evidence>
<evidence type="ECO:0000313" key="3">
    <source>
        <dbReference type="Proteomes" id="UP001168552"/>
    </source>
</evidence>